<gene>
    <name evidence="13" type="primary">LOC103058810</name>
</gene>
<dbReference type="PROSITE" id="PS00086">
    <property type="entry name" value="CYTOCHROME_P450"/>
    <property type="match status" value="1"/>
</dbReference>
<evidence type="ECO:0000313" key="12">
    <source>
        <dbReference type="Proteomes" id="UP000695026"/>
    </source>
</evidence>
<dbReference type="PANTHER" id="PTHR24300">
    <property type="entry name" value="CYTOCHROME P450 508A4-RELATED"/>
    <property type="match status" value="1"/>
</dbReference>
<evidence type="ECO:0000256" key="8">
    <source>
        <dbReference type="ARBA" id="ARBA00023033"/>
    </source>
</evidence>
<accession>A0A9F5JBE8</accession>
<comment type="subcellular location">
    <subcellularLocation>
        <location evidence="2">Membrane</location>
    </subcellularLocation>
</comment>
<dbReference type="InterPro" id="IPR050182">
    <property type="entry name" value="Cytochrome_P450_fam2"/>
</dbReference>
<evidence type="ECO:0000256" key="10">
    <source>
        <dbReference type="PIRSR" id="PIRSR602401-1"/>
    </source>
</evidence>
<dbReference type="PRINTS" id="PR00385">
    <property type="entry name" value="P450"/>
</dbReference>
<dbReference type="InterPro" id="IPR036396">
    <property type="entry name" value="Cyt_P450_sf"/>
</dbReference>
<dbReference type="GO" id="GO:0016712">
    <property type="term" value="F:oxidoreductase activity, acting on paired donors, with incorporation or reduction of molecular oxygen, reduced flavin or flavoprotein as one donor, and incorporation of one atom of oxygen"/>
    <property type="evidence" value="ECO:0007669"/>
    <property type="project" value="TreeGrafter"/>
</dbReference>
<keyword evidence="5 10" id="KW-0479">Metal-binding</keyword>
<dbReference type="InterPro" id="IPR002401">
    <property type="entry name" value="Cyt_P450_E_grp-I"/>
</dbReference>
<keyword evidence="12" id="KW-1185">Reference proteome</keyword>
<name>A0A9F5JBE8_PYTBI</name>
<dbReference type="PRINTS" id="PR00463">
    <property type="entry name" value="EP450I"/>
</dbReference>
<evidence type="ECO:0000256" key="3">
    <source>
        <dbReference type="ARBA" id="ARBA00010617"/>
    </source>
</evidence>
<evidence type="ECO:0000256" key="1">
    <source>
        <dbReference type="ARBA" id="ARBA00001971"/>
    </source>
</evidence>
<evidence type="ECO:0000256" key="6">
    <source>
        <dbReference type="ARBA" id="ARBA00023002"/>
    </source>
</evidence>
<evidence type="ECO:0000256" key="11">
    <source>
        <dbReference type="RuleBase" id="RU000461"/>
    </source>
</evidence>
<dbReference type="PANTHER" id="PTHR24300:SF368">
    <property type="entry name" value="CYTOCHROME P450, FAMILY 2, SUBFAMILY AB, POLYPEPTIDE 1"/>
    <property type="match status" value="1"/>
</dbReference>
<evidence type="ECO:0000256" key="2">
    <source>
        <dbReference type="ARBA" id="ARBA00004370"/>
    </source>
</evidence>
<organism evidence="12 13">
    <name type="scientific">Python bivittatus</name>
    <name type="common">Burmese python</name>
    <name type="synonym">Python molurus bivittatus</name>
    <dbReference type="NCBI Taxonomy" id="176946"/>
    <lineage>
        <taxon>Eukaryota</taxon>
        <taxon>Metazoa</taxon>
        <taxon>Chordata</taxon>
        <taxon>Craniata</taxon>
        <taxon>Vertebrata</taxon>
        <taxon>Euteleostomi</taxon>
        <taxon>Lepidosauria</taxon>
        <taxon>Squamata</taxon>
        <taxon>Bifurcata</taxon>
        <taxon>Unidentata</taxon>
        <taxon>Episquamata</taxon>
        <taxon>Toxicofera</taxon>
        <taxon>Serpentes</taxon>
        <taxon>Henophidia</taxon>
        <taxon>Pythonidae</taxon>
        <taxon>Python</taxon>
    </lineage>
</organism>
<dbReference type="Proteomes" id="UP000695026">
    <property type="component" value="Unplaced"/>
</dbReference>
<dbReference type="GO" id="GO:0006805">
    <property type="term" value="P:xenobiotic metabolic process"/>
    <property type="evidence" value="ECO:0007669"/>
    <property type="project" value="TreeGrafter"/>
</dbReference>
<dbReference type="GO" id="GO:0005737">
    <property type="term" value="C:cytoplasm"/>
    <property type="evidence" value="ECO:0007669"/>
    <property type="project" value="TreeGrafter"/>
</dbReference>
<evidence type="ECO:0000313" key="13">
    <source>
        <dbReference type="RefSeq" id="XP_025031619.1"/>
    </source>
</evidence>
<keyword evidence="6 11" id="KW-0560">Oxidoreductase</keyword>
<dbReference type="FunFam" id="1.10.630.10:FF:000004">
    <property type="entry name" value="cytochrome P450 2D15 isoform X1"/>
    <property type="match status" value="1"/>
</dbReference>
<keyword evidence="8 11" id="KW-0503">Monooxygenase</keyword>
<reference evidence="13" key="1">
    <citation type="submission" date="2025-08" db="UniProtKB">
        <authorList>
            <consortium name="RefSeq"/>
        </authorList>
    </citation>
    <scope>IDENTIFICATION</scope>
    <source>
        <tissue evidence="13">Liver</tissue>
    </source>
</reference>
<feature type="binding site" description="axial binding residue" evidence="10">
    <location>
        <position position="423"/>
    </location>
    <ligand>
        <name>heme</name>
        <dbReference type="ChEBI" id="CHEBI:30413"/>
    </ligand>
    <ligandPart>
        <name>Fe</name>
        <dbReference type="ChEBI" id="CHEBI:18248"/>
    </ligandPart>
</feature>
<dbReference type="Pfam" id="PF00067">
    <property type="entry name" value="p450"/>
    <property type="match status" value="1"/>
</dbReference>
<dbReference type="GO" id="GO:0006082">
    <property type="term" value="P:organic acid metabolic process"/>
    <property type="evidence" value="ECO:0007669"/>
    <property type="project" value="TreeGrafter"/>
</dbReference>
<evidence type="ECO:0000256" key="7">
    <source>
        <dbReference type="ARBA" id="ARBA00023004"/>
    </source>
</evidence>
<keyword evidence="9" id="KW-0472">Membrane</keyword>
<dbReference type="GO" id="GO:0005506">
    <property type="term" value="F:iron ion binding"/>
    <property type="evidence" value="ECO:0007669"/>
    <property type="project" value="InterPro"/>
</dbReference>
<keyword evidence="4 10" id="KW-0349">Heme</keyword>
<protein>
    <submittedName>
        <fullName evidence="13">Cytochrome P450 2J2-like isoform X2</fullName>
    </submittedName>
</protein>
<keyword evidence="7 10" id="KW-0408">Iron</keyword>
<comment type="similarity">
    <text evidence="3 11">Belongs to the cytochrome P450 family.</text>
</comment>
<dbReference type="RefSeq" id="XP_025031619.1">
    <property type="nucleotide sequence ID" value="XM_025175851.1"/>
</dbReference>
<dbReference type="GO" id="GO:0020037">
    <property type="term" value="F:heme binding"/>
    <property type="evidence" value="ECO:0007669"/>
    <property type="project" value="InterPro"/>
</dbReference>
<dbReference type="GO" id="GO:0016020">
    <property type="term" value="C:membrane"/>
    <property type="evidence" value="ECO:0007669"/>
    <property type="project" value="UniProtKB-SubCell"/>
</dbReference>
<evidence type="ECO:0000256" key="5">
    <source>
        <dbReference type="ARBA" id="ARBA00022723"/>
    </source>
</evidence>
<dbReference type="GeneID" id="103058810"/>
<proteinExistence type="inferred from homology"/>
<dbReference type="Gene3D" id="1.10.630.10">
    <property type="entry name" value="Cytochrome P450"/>
    <property type="match status" value="1"/>
</dbReference>
<dbReference type="SUPFAM" id="SSF48264">
    <property type="entry name" value="Cytochrome P450"/>
    <property type="match status" value="1"/>
</dbReference>
<dbReference type="InterPro" id="IPR017972">
    <property type="entry name" value="Cyt_P450_CS"/>
</dbReference>
<dbReference type="InterPro" id="IPR001128">
    <property type="entry name" value="Cyt_P450"/>
</dbReference>
<evidence type="ECO:0000256" key="9">
    <source>
        <dbReference type="ARBA" id="ARBA00023136"/>
    </source>
</evidence>
<evidence type="ECO:0000256" key="4">
    <source>
        <dbReference type="ARBA" id="ARBA00022617"/>
    </source>
</evidence>
<dbReference type="AlphaFoldDB" id="A0A9F5JBE8"/>
<comment type="cofactor">
    <cofactor evidence="1 10">
        <name>heme</name>
        <dbReference type="ChEBI" id="CHEBI:30413"/>
    </cofactor>
</comment>
<sequence>MPAGKFLQLQWTRKQLPPGPVPLPFIGNLWLLDFALKRETLMKLTNIYGNVYTIWLGRTPVVVLNGYKAVKEGLITYSEETSGRPLTPLFKELMGEKGVFMTTGHNWKQQKRFVMMTLRNLGVGRKALENRIQEEAHILLKLFKSKKGSAFDPQIAMVHAIANIMCNFVFGQRFPEEDADFNKLLKAISMVVYIPGSFWGRVYDTFPTIMHKLRRPYQQLFEYNEFMHNLVKDRVQSHKERWREGNEPQDFIDFYLDFMSKNKEDPASIFSEDNFVQTVIDLLIGGAETSSTTLYWGLLYLLKNPDVQEKIHHEIDAVLGPSQMITYEDRNRLPYTNAVLHEIVRYSNVTMTGPLRKCVKDIVVLGFPVGKGTLMLPNSHSVLYDPECWETPWKFNPGHFLDSEGNFVNNEAYLPFSAGRRACLGEPLARIELFIFFTNLLRSFKYQLPPEVNDVSLEEIIGSTRQPLPYQICALPR</sequence>